<feature type="transmembrane region" description="Helical" evidence="2">
    <location>
        <begin position="20"/>
        <end position="42"/>
    </location>
</feature>
<dbReference type="EMBL" id="JBBXMP010000341">
    <property type="protein sequence ID" value="KAL0058265.1"/>
    <property type="molecule type" value="Genomic_DNA"/>
</dbReference>
<evidence type="ECO:0000256" key="1">
    <source>
        <dbReference type="SAM" id="MobiDB-lite"/>
    </source>
</evidence>
<feature type="transmembrane region" description="Helical" evidence="2">
    <location>
        <begin position="111"/>
        <end position="133"/>
    </location>
</feature>
<comment type="caution">
    <text evidence="3">The sequence shown here is derived from an EMBL/GenBank/DDBJ whole genome shotgun (WGS) entry which is preliminary data.</text>
</comment>
<feature type="compositionally biased region" description="Pro residues" evidence="1">
    <location>
        <begin position="360"/>
        <end position="369"/>
    </location>
</feature>
<evidence type="ECO:0000313" key="4">
    <source>
        <dbReference type="Proteomes" id="UP001437256"/>
    </source>
</evidence>
<feature type="region of interest" description="Disordered" evidence="1">
    <location>
        <begin position="326"/>
        <end position="369"/>
    </location>
</feature>
<feature type="transmembrane region" description="Helical" evidence="2">
    <location>
        <begin position="145"/>
        <end position="167"/>
    </location>
</feature>
<feature type="transmembrane region" description="Helical" evidence="2">
    <location>
        <begin position="187"/>
        <end position="205"/>
    </location>
</feature>
<gene>
    <name evidence="3" type="ORF">AAF712_015071</name>
</gene>
<name>A0ABR2ZAF9_9AGAR</name>
<dbReference type="Proteomes" id="UP001437256">
    <property type="component" value="Unassembled WGS sequence"/>
</dbReference>
<feature type="transmembrane region" description="Helical" evidence="2">
    <location>
        <begin position="226"/>
        <end position="248"/>
    </location>
</feature>
<organism evidence="3 4">
    <name type="scientific">Marasmius tenuissimus</name>
    <dbReference type="NCBI Taxonomy" id="585030"/>
    <lineage>
        <taxon>Eukaryota</taxon>
        <taxon>Fungi</taxon>
        <taxon>Dikarya</taxon>
        <taxon>Basidiomycota</taxon>
        <taxon>Agaricomycotina</taxon>
        <taxon>Agaricomycetes</taxon>
        <taxon>Agaricomycetidae</taxon>
        <taxon>Agaricales</taxon>
        <taxon>Marasmiineae</taxon>
        <taxon>Marasmiaceae</taxon>
        <taxon>Marasmius</taxon>
    </lineage>
</organism>
<feature type="transmembrane region" description="Helical" evidence="2">
    <location>
        <begin position="260"/>
        <end position="280"/>
    </location>
</feature>
<keyword evidence="2" id="KW-1133">Transmembrane helix</keyword>
<sequence length="369" mass="40628">MATDCDFYLTSYTYEIVSRPIGTLALSYLFYGISIFSLVSLVHIKVSEGNERRIPRFYHRSAILLALTTIAIISQTLYMVNHAVKRLSRMADNPSGNHCYEDDRVGYGDGVVQAFVAVFSNIGIESILISRFFMIWEYKKRSVKLSCILISFIVNVIGISSTMAQVINRQDAFEPKARVLKSGIFDGASIISNVILSGLIAGRIWSIRYQVNLNTIGGRPCRTHGMVAPILLESAAAYPLVKIFTVFYTRVINVKYGVRSPILVTTIPVQVAAISAILLVNRMASGRSTASLEQVNMDPSASGDDPEIAEMNEVNTIPVDVRVPLLTPPKELGSMSYDDPKTRKTTSDGSEAVPLEDNRPPPPSYSTTT</sequence>
<evidence type="ECO:0000256" key="2">
    <source>
        <dbReference type="SAM" id="Phobius"/>
    </source>
</evidence>
<keyword evidence="4" id="KW-1185">Reference proteome</keyword>
<accession>A0ABR2ZAF9</accession>
<reference evidence="3 4" key="1">
    <citation type="submission" date="2024-05" db="EMBL/GenBank/DDBJ databases">
        <title>A draft genome resource for the thread blight pathogen Marasmius tenuissimus strain MS-2.</title>
        <authorList>
            <person name="Yulfo-Soto G.E."/>
            <person name="Baruah I.K."/>
            <person name="Amoako-Attah I."/>
            <person name="Bukari Y."/>
            <person name="Meinhardt L.W."/>
            <person name="Bailey B.A."/>
            <person name="Cohen S.P."/>
        </authorList>
    </citation>
    <scope>NUCLEOTIDE SEQUENCE [LARGE SCALE GENOMIC DNA]</scope>
    <source>
        <strain evidence="3 4">MS-2</strain>
    </source>
</reference>
<feature type="transmembrane region" description="Helical" evidence="2">
    <location>
        <begin position="62"/>
        <end position="80"/>
    </location>
</feature>
<protein>
    <submittedName>
        <fullName evidence="3">Uncharacterized protein</fullName>
    </submittedName>
</protein>
<evidence type="ECO:0000313" key="3">
    <source>
        <dbReference type="EMBL" id="KAL0058265.1"/>
    </source>
</evidence>
<keyword evidence="2" id="KW-0472">Membrane</keyword>
<proteinExistence type="predicted"/>
<keyword evidence="2" id="KW-0812">Transmembrane</keyword>